<dbReference type="InParanoid" id="E2C4V6"/>
<protein>
    <submittedName>
        <fullName evidence="2">Uncharacterized protein</fullName>
    </submittedName>
</protein>
<organism evidence="3">
    <name type="scientific">Harpegnathos saltator</name>
    <name type="common">Jerdon's jumping ant</name>
    <dbReference type="NCBI Taxonomy" id="610380"/>
    <lineage>
        <taxon>Eukaryota</taxon>
        <taxon>Metazoa</taxon>
        <taxon>Ecdysozoa</taxon>
        <taxon>Arthropoda</taxon>
        <taxon>Hexapoda</taxon>
        <taxon>Insecta</taxon>
        <taxon>Pterygota</taxon>
        <taxon>Neoptera</taxon>
        <taxon>Endopterygota</taxon>
        <taxon>Hymenoptera</taxon>
        <taxon>Apocrita</taxon>
        <taxon>Aculeata</taxon>
        <taxon>Formicoidea</taxon>
        <taxon>Formicidae</taxon>
        <taxon>Ponerinae</taxon>
        <taxon>Ponerini</taxon>
        <taxon>Harpegnathos</taxon>
    </lineage>
</organism>
<feature type="region of interest" description="Disordered" evidence="1">
    <location>
        <begin position="1"/>
        <end position="116"/>
    </location>
</feature>
<evidence type="ECO:0000256" key="1">
    <source>
        <dbReference type="SAM" id="MobiDB-lite"/>
    </source>
</evidence>
<dbReference type="EMBL" id="GL452660">
    <property type="protein sequence ID" value="EFN77014.1"/>
    <property type="molecule type" value="Genomic_DNA"/>
</dbReference>
<proteinExistence type="predicted"/>
<feature type="compositionally biased region" description="Basic and acidic residues" evidence="1">
    <location>
        <begin position="105"/>
        <end position="116"/>
    </location>
</feature>
<dbReference type="OrthoDB" id="10004495at2759"/>
<feature type="compositionally biased region" description="Basic and acidic residues" evidence="1">
    <location>
        <begin position="54"/>
        <end position="63"/>
    </location>
</feature>
<name>E2C4V6_HARSA</name>
<evidence type="ECO:0000313" key="3">
    <source>
        <dbReference type="Proteomes" id="UP000008237"/>
    </source>
</evidence>
<reference evidence="2 3" key="1">
    <citation type="journal article" date="2010" name="Science">
        <title>Genomic comparison of the ants Camponotus floridanus and Harpegnathos saltator.</title>
        <authorList>
            <person name="Bonasio R."/>
            <person name="Zhang G."/>
            <person name="Ye C."/>
            <person name="Mutti N.S."/>
            <person name="Fang X."/>
            <person name="Qin N."/>
            <person name="Donahue G."/>
            <person name="Yang P."/>
            <person name="Li Q."/>
            <person name="Li C."/>
            <person name="Zhang P."/>
            <person name="Huang Z."/>
            <person name="Berger S.L."/>
            <person name="Reinberg D."/>
            <person name="Wang J."/>
            <person name="Liebig J."/>
        </authorList>
    </citation>
    <scope>NUCLEOTIDE SEQUENCE [LARGE SCALE GENOMIC DNA]</scope>
    <source>
        <strain evidence="2 3">R22 G/1</strain>
    </source>
</reference>
<gene>
    <name evidence="2" type="ORF">EAI_13264</name>
</gene>
<feature type="compositionally biased region" description="Polar residues" evidence="1">
    <location>
        <begin position="25"/>
        <end position="53"/>
    </location>
</feature>
<accession>E2C4V6</accession>
<dbReference type="AlphaFoldDB" id="E2C4V6"/>
<evidence type="ECO:0000313" key="2">
    <source>
        <dbReference type="EMBL" id="EFN77014.1"/>
    </source>
</evidence>
<keyword evidence="3" id="KW-1185">Reference proteome</keyword>
<feature type="compositionally biased region" description="Pro residues" evidence="1">
    <location>
        <begin position="82"/>
        <end position="93"/>
    </location>
</feature>
<dbReference type="Proteomes" id="UP000008237">
    <property type="component" value="Unassembled WGS sequence"/>
</dbReference>
<sequence length="182" mass="20397">MWIEFKSNVSAVSFAINPPKRRATDVSSTDNLTTTDSRSNTPRLSRQTSPKMDQQSDPKKESDDYSEILVDKSNNVSSSVSSPPPPPPPPQPPSASHRPAPGICARREQEDSQGRCEGLRGVEPVVGRQRSRDNKSQLALRKVWLGLFVYAIPRNAHRYERLILKKHLEIDSISSCHNQRLT</sequence>